<comment type="similarity">
    <text evidence="1 2">Belongs to the glycosyl hydrolase 31 family.</text>
</comment>
<feature type="domain" description="Glycosyl hydrolase family 31 C-terminal" evidence="8">
    <location>
        <begin position="556"/>
        <end position="628"/>
    </location>
</feature>
<feature type="domain" description="Glycoside hydrolase family 31 N-terminal" evidence="6">
    <location>
        <begin position="83"/>
        <end position="149"/>
    </location>
</feature>
<dbReference type="InterPro" id="IPR025887">
    <property type="entry name" value="Glyco_hydro_31_N_dom"/>
</dbReference>
<organism evidence="9 10">
    <name type="scientific">Anseongella ginsenosidimutans</name>
    <dbReference type="NCBI Taxonomy" id="496056"/>
    <lineage>
        <taxon>Bacteria</taxon>
        <taxon>Pseudomonadati</taxon>
        <taxon>Bacteroidota</taxon>
        <taxon>Sphingobacteriia</taxon>
        <taxon>Sphingobacteriales</taxon>
        <taxon>Sphingobacteriaceae</taxon>
        <taxon>Anseongella</taxon>
    </lineage>
</organism>
<evidence type="ECO:0000313" key="9">
    <source>
        <dbReference type="EMBL" id="TCS84939.1"/>
    </source>
</evidence>
<dbReference type="InterPro" id="IPR033403">
    <property type="entry name" value="DUF5110"/>
</dbReference>
<feature type="compositionally biased region" description="Basic and acidic residues" evidence="3">
    <location>
        <begin position="162"/>
        <end position="175"/>
    </location>
</feature>
<evidence type="ECO:0000256" key="3">
    <source>
        <dbReference type="SAM" id="MobiDB-lite"/>
    </source>
</evidence>
<dbReference type="CDD" id="cd14752">
    <property type="entry name" value="GH31_N"/>
    <property type="match status" value="1"/>
</dbReference>
<dbReference type="InterPro" id="IPR017853">
    <property type="entry name" value="GH"/>
</dbReference>
<dbReference type="GO" id="GO:0004553">
    <property type="term" value="F:hydrolase activity, hydrolyzing O-glycosyl compounds"/>
    <property type="evidence" value="ECO:0007669"/>
    <property type="project" value="InterPro"/>
</dbReference>
<dbReference type="Gene3D" id="2.60.40.1180">
    <property type="entry name" value="Golgi alpha-mannosidase II"/>
    <property type="match status" value="2"/>
</dbReference>
<dbReference type="CDD" id="cd06592">
    <property type="entry name" value="GH31_NET37"/>
    <property type="match status" value="1"/>
</dbReference>
<dbReference type="Pfam" id="PF13802">
    <property type="entry name" value="Gal_mutarotas_2"/>
    <property type="match status" value="1"/>
</dbReference>
<dbReference type="AlphaFoldDB" id="A0A4R3KLG8"/>
<dbReference type="InterPro" id="IPR013780">
    <property type="entry name" value="Glyco_hydro_b"/>
</dbReference>
<feature type="region of interest" description="Disordered" evidence="3">
    <location>
        <begin position="162"/>
        <end position="181"/>
    </location>
</feature>
<dbReference type="Gene3D" id="3.20.20.80">
    <property type="entry name" value="Glycosidases"/>
    <property type="match status" value="1"/>
</dbReference>
<dbReference type="PANTHER" id="PTHR43863:SF2">
    <property type="entry name" value="MALTASE-GLUCOAMYLASE"/>
    <property type="match status" value="1"/>
</dbReference>
<dbReference type="Gene3D" id="2.60.40.1760">
    <property type="entry name" value="glycosyl hydrolase (family 31)"/>
    <property type="match status" value="1"/>
</dbReference>
<proteinExistence type="inferred from homology"/>
<name>A0A4R3KLG8_9SPHI</name>
<dbReference type="PANTHER" id="PTHR43863">
    <property type="entry name" value="HYDROLASE, PUTATIVE (AFU_ORTHOLOGUE AFUA_1G03140)-RELATED"/>
    <property type="match status" value="1"/>
</dbReference>
<evidence type="ECO:0000256" key="1">
    <source>
        <dbReference type="ARBA" id="ARBA00007806"/>
    </source>
</evidence>
<dbReference type="EMBL" id="SMAD01000016">
    <property type="protein sequence ID" value="TCS84939.1"/>
    <property type="molecule type" value="Genomic_DNA"/>
</dbReference>
<dbReference type="InterPro" id="IPR048395">
    <property type="entry name" value="Glyco_hydro_31_C"/>
</dbReference>
<dbReference type="OrthoDB" id="176168at2"/>
<dbReference type="RefSeq" id="WP_132130543.1">
    <property type="nucleotide sequence ID" value="NZ_SMAD01000016.1"/>
</dbReference>
<comment type="caution">
    <text evidence="9">The sequence shown here is derived from an EMBL/GenBank/DDBJ whole genome shotgun (WGS) entry which is preliminary data.</text>
</comment>
<accession>A0A4R3KLG8</accession>
<keyword evidence="10" id="KW-1185">Reference proteome</keyword>
<evidence type="ECO:0000259" key="6">
    <source>
        <dbReference type="Pfam" id="PF13802"/>
    </source>
</evidence>
<evidence type="ECO:0000259" key="5">
    <source>
        <dbReference type="Pfam" id="PF01055"/>
    </source>
</evidence>
<dbReference type="GO" id="GO:0030246">
    <property type="term" value="F:carbohydrate binding"/>
    <property type="evidence" value="ECO:0007669"/>
    <property type="project" value="InterPro"/>
</dbReference>
<dbReference type="InterPro" id="IPR000322">
    <property type="entry name" value="Glyco_hydro_31_TIM"/>
</dbReference>
<dbReference type="SUPFAM" id="SSF51011">
    <property type="entry name" value="Glycosyl hydrolase domain"/>
    <property type="match status" value="1"/>
</dbReference>
<keyword evidence="2 9" id="KW-0378">Hydrolase</keyword>
<dbReference type="SUPFAM" id="SSF74650">
    <property type="entry name" value="Galactose mutarotase-like"/>
    <property type="match status" value="1"/>
</dbReference>
<dbReference type="SUPFAM" id="SSF51445">
    <property type="entry name" value="(Trans)glycosidases"/>
    <property type="match status" value="1"/>
</dbReference>
<feature type="domain" description="DUF5110" evidence="7">
    <location>
        <begin position="646"/>
        <end position="701"/>
    </location>
</feature>
<evidence type="ECO:0000256" key="4">
    <source>
        <dbReference type="SAM" id="SignalP"/>
    </source>
</evidence>
<dbReference type="GO" id="GO:0005975">
    <property type="term" value="P:carbohydrate metabolic process"/>
    <property type="evidence" value="ECO:0007669"/>
    <property type="project" value="InterPro"/>
</dbReference>
<dbReference type="Pfam" id="PF01055">
    <property type="entry name" value="Glyco_hydro_31_2nd"/>
    <property type="match status" value="1"/>
</dbReference>
<sequence>MTKLTNALFFLLFISLALSVNAQAPVWTEIEPGIWKAAVGEPETYDLLEASGSEPGKEALAAMGTAEFPFSEREISAEIIDGKTYLRFPLEKKEQIYGFGLHFQTVQQRGRILRLHVDHYDGEDNGRTHAPTPFYVSSRGYGVFINSARYIDVYAGTAVRKESKNPPVARDRNTDENWTPRPYSDAVEMLVPAEGAEIYVFGGPGSLDAVRRFNLFNGGGCLPPRWGLGFTQRVHRLSTAEDVKKEADAFARKGYPLDFIGLEPGWQSKSYPGTFEWDKGRFPEPGEFVMDMLEKGIRLNLWINPYVSPASPIADSIARYTGSHTVWAGTVPDFTIPEARRIFFSQLKKDQADIGVSGYKIDEVDGYDKWLWPDVATFPSGHTAEQMRQTYGLLMQRYSTEMFRQRNTRTFGLVRASNGGGVRFPYVLYNDYYDHRDFITALINSSFAGVLWTPEVRASETGEEWLRRIQSVVFSPMAMINAWSSGTQPWSFPGVAPAVKEMALLRMRMMPYWYSEFAKYHFQGIPPFRAMNLEEGFAAGPESVVQSSSLEENPYEEAFTREVKDQYMAGEYLLVAPMFAGEKSRKVILPRGKWYDFYTGEYVGGGEVITVSPGLDKIPVFVKDGGIIPLMPPLLHAPAQGEKTDLEIRHYGEKPGRYMLYDDDGVSYDYERGEYSFREIIVEKNNGKEWEGRISAAEAGKPNTVGKVSFTFMTEDDELR</sequence>
<feature type="domain" description="Glycoside hydrolase family 31 TIM barrel" evidence="5">
    <location>
        <begin position="222"/>
        <end position="515"/>
    </location>
</feature>
<keyword evidence="2" id="KW-0326">Glycosidase</keyword>
<gene>
    <name evidence="9" type="ORF">EDD80_11631</name>
</gene>
<feature type="chain" id="PRO_5020281656" evidence="4">
    <location>
        <begin position="23"/>
        <end position="720"/>
    </location>
</feature>
<evidence type="ECO:0000313" key="10">
    <source>
        <dbReference type="Proteomes" id="UP000295807"/>
    </source>
</evidence>
<dbReference type="Pfam" id="PF17137">
    <property type="entry name" value="DUF5110"/>
    <property type="match status" value="1"/>
</dbReference>
<dbReference type="Proteomes" id="UP000295807">
    <property type="component" value="Unassembled WGS sequence"/>
</dbReference>
<dbReference type="InterPro" id="IPR011013">
    <property type="entry name" value="Gal_mutarotase_sf_dom"/>
</dbReference>
<protein>
    <submittedName>
        <fullName evidence="9">Alpha-D-xyloside xylohydrolase</fullName>
    </submittedName>
</protein>
<evidence type="ECO:0000256" key="2">
    <source>
        <dbReference type="RuleBase" id="RU361185"/>
    </source>
</evidence>
<dbReference type="InterPro" id="IPR051816">
    <property type="entry name" value="Glycosyl_Hydrolase_31"/>
</dbReference>
<evidence type="ECO:0000259" key="7">
    <source>
        <dbReference type="Pfam" id="PF17137"/>
    </source>
</evidence>
<dbReference type="Pfam" id="PF21365">
    <property type="entry name" value="Glyco_hydro_31_3rd"/>
    <property type="match status" value="1"/>
</dbReference>
<evidence type="ECO:0000259" key="8">
    <source>
        <dbReference type="Pfam" id="PF21365"/>
    </source>
</evidence>
<reference evidence="9 10" key="1">
    <citation type="submission" date="2019-03" db="EMBL/GenBank/DDBJ databases">
        <title>Genomic Encyclopedia of Type Strains, Phase IV (KMG-IV): sequencing the most valuable type-strain genomes for metagenomic binning, comparative biology and taxonomic classification.</title>
        <authorList>
            <person name="Goeker M."/>
        </authorList>
    </citation>
    <scope>NUCLEOTIDE SEQUENCE [LARGE SCALE GENOMIC DNA]</scope>
    <source>
        <strain evidence="9 10">DSM 21100</strain>
    </source>
</reference>
<feature type="signal peptide" evidence="4">
    <location>
        <begin position="1"/>
        <end position="22"/>
    </location>
</feature>
<keyword evidence="4" id="KW-0732">Signal</keyword>